<reference evidence="12 13" key="1">
    <citation type="journal article" date="2015" name="Genome Announc.">
        <title>Draft Genome Sequence of Cyanobacterium Hassallia byssoidea Strain VB512170, Isolated from Monuments in India.</title>
        <authorList>
            <person name="Singh D."/>
            <person name="Chandrababunaidu M.M."/>
            <person name="Panda A."/>
            <person name="Sen D."/>
            <person name="Bhattacharyya S."/>
            <person name="Adhikary S.P."/>
            <person name="Tripathy S."/>
        </authorList>
    </citation>
    <scope>NUCLEOTIDE SEQUENCE [LARGE SCALE GENOMIC DNA]</scope>
    <source>
        <strain evidence="12 13">VB512170</strain>
    </source>
</reference>
<keyword evidence="4 11" id="KW-0808">Transferase</keyword>
<dbReference type="GO" id="GO:0006751">
    <property type="term" value="P:glutathione catabolic process"/>
    <property type="evidence" value="ECO:0007669"/>
    <property type="project" value="UniProtKB-UniRule"/>
</dbReference>
<feature type="binding site" evidence="10">
    <location>
        <position position="478"/>
    </location>
    <ligand>
        <name>L-glutamate</name>
        <dbReference type="ChEBI" id="CHEBI:29985"/>
    </ligand>
</feature>
<evidence type="ECO:0000256" key="6">
    <source>
        <dbReference type="ARBA" id="ARBA00023145"/>
    </source>
</evidence>
<comment type="catalytic activity">
    <reaction evidence="2 11">
        <text>glutathione + H2O = L-cysteinylglycine + L-glutamate</text>
        <dbReference type="Rhea" id="RHEA:28807"/>
        <dbReference type="ChEBI" id="CHEBI:15377"/>
        <dbReference type="ChEBI" id="CHEBI:29985"/>
        <dbReference type="ChEBI" id="CHEBI:57925"/>
        <dbReference type="ChEBI" id="CHEBI:61694"/>
        <dbReference type="EC" id="3.4.19.13"/>
    </reaction>
</comment>
<dbReference type="InterPro" id="IPR043138">
    <property type="entry name" value="GGT_lsub"/>
</dbReference>
<evidence type="ECO:0000256" key="9">
    <source>
        <dbReference type="PIRSR" id="PIRSR600101-1"/>
    </source>
</evidence>
<dbReference type="InterPro" id="IPR043137">
    <property type="entry name" value="GGT_ssub_C"/>
</dbReference>
<dbReference type="GO" id="GO:0103068">
    <property type="term" value="F:leukotriene C4 gamma-glutamyl transferase activity"/>
    <property type="evidence" value="ECO:0007669"/>
    <property type="project" value="UniProtKB-EC"/>
</dbReference>
<evidence type="ECO:0000256" key="2">
    <source>
        <dbReference type="ARBA" id="ARBA00001089"/>
    </source>
</evidence>
<dbReference type="UniPathway" id="UPA00204"/>
<dbReference type="NCBIfam" id="TIGR00066">
    <property type="entry name" value="g_glut_trans"/>
    <property type="match status" value="1"/>
</dbReference>
<evidence type="ECO:0000256" key="7">
    <source>
        <dbReference type="ARBA" id="ARBA00023315"/>
    </source>
</evidence>
<evidence type="ECO:0000256" key="10">
    <source>
        <dbReference type="PIRSR" id="PIRSR600101-2"/>
    </source>
</evidence>
<dbReference type="InterPro" id="IPR051792">
    <property type="entry name" value="GGT_bact"/>
</dbReference>
<keyword evidence="7 11" id="KW-0012">Acyltransferase</keyword>
<feature type="binding site" evidence="10">
    <location>
        <begin position="456"/>
        <end position="457"/>
    </location>
    <ligand>
        <name>L-glutamate</name>
        <dbReference type="ChEBI" id="CHEBI:29985"/>
    </ligand>
</feature>
<dbReference type="EC" id="2.3.2.2" evidence="11"/>
<evidence type="ECO:0000313" key="12">
    <source>
        <dbReference type="EMBL" id="NEU73166.1"/>
    </source>
</evidence>
<name>A0A846H721_9CYAN</name>
<organism evidence="12 13">
    <name type="scientific">Hassallia byssoidea VB512170</name>
    <dbReference type="NCBI Taxonomy" id="1304833"/>
    <lineage>
        <taxon>Bacteria</taxon>
        <taxon>Bacillati</taxon>
        <taxon>Cyanobacteriota</taxon>
        <taxon>Cyanophyceae</taxon>
        <taxon>Nostocales</taxon>
        <taxon>Tolypothrichaceae</taxon>
        <taxon>Hassallia</taxon>
    </lineage>
</organism>
<dbReference type="EMBL" id="JTCM02000019">
    <property type="protein sequence ID" value="NEU73166.1"/>
    <property type="molecule type" value="Genomic_DNA"/>
</dbReference>
<comment type="subunit">
    <text evidence="11">This enzyme consists of two polypeptide chains, which are synthesized in precursor form from a single polypeptide.</text>
</comment>
<dbReference type="PANTHER" id="PTHR43199:SF1">
    <property type="entry name" value="GLUTATHIONE HYDROLASE PROENZYME"/>
    <property type="match status" value="1"/>
</dbReference>
<feature type="binding site" evidence="10">
    <location>
        <position position="110"/>
    </location>
    <ligand>
        <name>L-glutamate</name>
        <dbReference type="ChEBI" id="CHEBI:29985"/>
    </ligand>
</feature>
<dbReference type="InterPro" id="IPR055262">
    <property type="entry name" value="GGT_CS"/>
</dbReference>
<sequence length="576" mass="62032">MAVAGSVYHPLTYLYRILSWVGCKSSNCNKTTLQASVPPVSGKNGIVVTTQHNASEIGLQILKQKGNAVDAAVAVGYALAVSDPCCGNIGGGGFMLIHLANGKNIFINFREKAALKATKNMYLDKQGKVISGLSTKGYLAVGVPGTVKGLDEALSQYGTMTRQQVMTPAIKLAAEGFVLQEGDIKILKAGTAQFKNQSNVASIFLKNGKNPYQVGDRLVQKNLAQTLKLISNQGTDAFYKKAIAQKIVKASRENGGILTADDFSKYAIAQTQPVRCSYRGYEVISAPPPGGGTTLCEMLNILEGYQLKQLGWHSQDSLHFMLSSILYAYADRNKYLGDPDFVKNPVARLLSKDYAASIRSQIPKQQAISPKPLYSDITSHEGTNTTHYSIVDRYGNAVAVTYTINSYFGAKVIAGNTGFFLNNEMDDFTSKPGVANNFGLVQGNANIIEPGKRPLSSMSPTIVTKNGKVFIVTGSPGGSTITTTVLQVITNVIDYDMNISEAINAPRIHYQGLPNVVLTEPYSLKSSAVQKLWERGYRVAPFLTWGAAESILVDPKTKVLYGANDSRKSAGKAAAY</sequence>
<feature type="binding site" evidence="10">
    <location>
        <position position="427"/>
    </location>
    <ligand>
        <name>L-glutamate</name>
        <dbReference type="ChEBI" id="CHEBI:29985"/>
    </ligand>
</feature>
<evidence type="ECO:0000256" key="4">
    <source>
        <dbReference type="ARBA" id="ARBA00022679"/>
    </source>
</evidence>
<comment type="catalytic activity">
    <reaction evidence="1 11">
        <text>an S-substituted glutathione + H2O = an S-substituted L-cysteinylglycine + L-glutamate</text>
        <dbReference type="Rhea" id="RHEA:59468"/>
        <dbReference type="ChEBI" id="CHEBI:15377"/>
        <dbReference type="ChEBI" id="CHEBI:29985"/>
        <dbReference type="ChEBI" id="CHEBI:90779"/>
        <dbReference type="ChEBI" id="CHEBI:143103"/>
        <dbReference type="EC" id="3.4.19.13"/>
    </reaction>
</comment>
<protein>
    <recommendedName>
        <fullName evidence="11">Glutathione hydrolase proenzyme</fullName>
        <ecNumber evidence="11">2.3.2.2</ecNumber>
        <ecNumber evidence="11">3.4.19.13</ecNumber>
    </recommendedName>
    <component>
        <recommendedName>
            <fullName evidence="11">Glutathione hydrolase large chain</fullName>
        </recommendedName>
    </component>
    <component>
        <recommendedName>
            <fullName evidence="11">Glutathione hydrolase small chain</fullName>
        </recommendedName>
    </component>
</protein>
<dbReference type="PANTHER" id="PTHR43199">
    <property type="entry name" value="GLUTATHIONE HYDROLASE"/>
    <property type="match status" value="1"/>
</dbReference>
<dbReference type="Gene3D" id="1.10.246.130">
    <property type="match status" value="1"/>
</dbReference>
<comment type="pathway">
    <text evidence="11">Sulfur metabolism; glutathione metabolism.</text>
</comment>
<dbReference type="AlphaFoldDB" id="A0A846H721"/>
<dbReference type="PRINTS" id="PR01210">
    <property type="entry name" value="GGTRANSPTASE"/>
</dbReference>
<evidence type="ECO:0000313" key="13">
    <source>
        <dbReference type="Proteomes" id="UP000031549"/>
    </source>
</evidence>
<feature type="active site" description="Nucleophile" evidence="9">
    <location>
        <position position="385"/>
    </location>
</feature>
<keyword evidence="5 11" id="KW-0378">Hydrolase</keyword>
<dbReference type="InterPro" id="IPR000101">
    <property type="entry name" value="GGT_peptidase"/>
</dbReference>
<comment type="similarity">
    <text evidence="3 11">Belongs to the gamma-glutamyltransferase family.</text>
</comment>
<dbReference type="SUPFAM" id="SSF56235">
    <property type="entry name" value="N-terminal nucleophile aminohydrolases (Ntn hydrolases)"/>
    <property type="match status" value="1"/>
</dbReference>
<dbReference type="GO" id="GO:0036374">
    <property type="term" value="F:glutathione hydrolase activity"/>
    <property type="evidence" value="ECO:0007669"/>
    <property type="project" value="UniProtKB-UniRule"/>
</dbReference>
<accession>A0A846H721</accession>
<evidence type="ECO:0000256" key="1">
    <source>
        <dbReference type="ARBA" id="ARBA00001049"/>
    </source>
</evidence>
<comment type="PTM">
    <text evidence="11">Cleaved by autocatalysis into a large and a small subunit.</text>
</comment>
<dbReference type="InterPro" id="IPR029055">
    <property type="entry name" value="Ntn_hydrolases_N"/>
</dbReference>
<comment type="catalytic activity">
    <reaction evidence="8 11">
        <text>an N-terminal (5-L-glutamyl)-[peptide] + an alpha-amino acid = 5-L-glutamyl amino acid + an N-terminal L-alpha-aminoacyl-[peptide]</text>
        <dbReference type="Rhea" id="RHEA:23904"/>
        <dbReference type="Rhea" id="RHEA-COMP:9780"/>
        <dbReference type="Rhea" id="RHEA-COMP:9795"/>
        <dbReference type="ChEBI" id="CHEBI:77644"/>
        <dbReference type="ChEBI" id="CHEBI:78597"/>
        <dbReference type="ChEBI" id="CHEBI:78599"/>
        <dbReference type="ChEBI" id="CHEBI:78608"/>
        <dbReference type="EC" id="2.3.2.2"/>
    </reaction>
</comment>
<keyword evidence="6 11" id="KW-0865">Zymogen</keyword>
<feature type="binding site" evidence="10">
    <location>
        <begin position="403"/>
        <end position="405"/>
    </location>
    <ligand>
        <name>L-glutamate</name>
        <dbReference type="ChEBI" id="CHEBI:29985"/>
    </ligand>
</feature>
<dbReference type="PROSITE" id="PS00462">
    <property type="entry name" value="G_GLU_TRANSPEPTIDASE"/>
    <property type="match status" value="1"/>
</dbReference>
<evidence type="ECO:0000256" key="3">
    <source>
        <dbReference type="ARBA" id="ARBA00009381"/>
    </source>
</evidence>
<evidence type="ECO:0000256" key="5">
    <source>
        <dbReference type="ARBA" id="ARBA00022801"/>
    </source>
</evidence>
<dbReference type="EC" id="3.4.19.13" evidence="11"/>
<keyword evidence="13" id="KW-1185">Reference proteome</keyword>
<evidence type="ECO:0000256" key="11">
    <source>
        <dbReference type="RuleBase" id="RU368036"/>
    </source>
</evidence>
<dbReference type="Proteomes" id="UP000031549">
    <property type="component" value="Unassembled WGS sequence"/>
</dbReference>
<dbReference type="Pfam" id="PF01019">
    <property type="entry name" value="G_glu_transpept"/>
    <property type="match status" value="1"/>
</dbReference>
<proteinExistence type="inferred from homology"/>
<evidence type="ECO:0000256" key="8">
    <source>
        <dbReference type="ARBA" id="ARBA00047417"/>
    </source>
</evidence>
<gene>
    <name evidence="12" type="primary">ggt</name>
    <name evidence="12" type="ORF">PI95_011475</name>
</gene>
<dbReference type="GO" id="GO:0006750">
    <property type="term" value="P:glutathione biosynthetic process"/>
    <property type="evidence" value="ECO:0007669"/>
    <property type="project" value="UniProtKB-KW"/>
</dbReference>
<keyword evidence="11" id="KW-0317">Glutathione biosynthesis</keyword>
<comment type="caution">
    <text evidence="12">The sequence shown here is derived from an EMBL/GenBank/DDBJ whole genome shotgun (WGS) entry which is preliminary data.</text>
</comment>
<dbReference type="Gene3D" id="3.60.20.40">
    <property type="match status" value="1"/>
</dbReference>